<dbReference type="GO" id="GO:1990112">
    <property type="term" value="C:RQC complex"/>
    <property type="evidence" value="ECO:0007669"/>
    <property type="project" value="UniProtKB-UniRule"/>
</dbReference>
<organism evidence="3 4">
    <name type="scientific">Chrysochromulina tobinii</name>
    <dbReference type="NCBI Taxonomy" id="1460289"/>
    <lineage>
        <taxon>Eukaryota</taxon>
        <taxon>Haptista</taxon>
        <taxon>Haptophyta</taxon>
        <taxon>Prymnesiophyceae</taxon>
        <taxon>Prymnesiales</taxon>
        <taxon>Chrysochromulinaceae</taxon>
        <taxon>Chrysochromulina</taxon>
    </lineage>
</organism>
<comment type="similarity">
    <text evidence="1">Belongs to the LTN1 family.</text>
</comment>
<sequence length="185" mass="20410">MEVVTAEAAPPTPGAQWNVDAWLDGAARVDTWAWSIHLSARYTSMARDYNMTHEALEFTTNVYGCTTRTNQQRASSTERRLGARDYDARAVDEQDEIMSLLSAVLGGGDGLDPDATLLVKKLGKRDTISKVKALGELREALEAHGADWSAALLPHWVIIFCRLADDGSWQVREQTCSALNLFAQQ</sequence>
<gene>
    <name evidence="3" type="ORF">Ctob_005477</name>
</gene>
<dbReference type="OrthoDB" id="6108at2759"/>
<comment type="caution">
    <text evidence="3">The sequence shown here is derived from an EMBL/GenBank/DDBJ whole genome shotgun (WGS) entry which is preliminary data.</text>
</comment>
<dbReference type="AlphaFoldDB" id="A0A0M0JYM0"/>
<accession>A0A0M0JYM0</accession>
<name>A0A0M0JYM0_9EUKA</name>
<dbReference type="PANTHER" id="PTHR12389">
    <property type="entry name" value="ZINC FINGER PROTEIN 294"/>
    <property type="match status" value="1"/>
</dbReference>
<dbReference type="PANTHER" id="PTHR12389:SF0">
    <property type="entry name" value="E3 UBIQUITIN-PROTEIN LIGASE LISTERIN"/>
    <property type="match status" value="1"/>
</dbReference>
<comment type="pathway">
    <text evidence="1">Protein modification; protein ubiquitination.</text>
</comment>
<evidence type="ECO:0000256" key="1">
    <source>
        <dbReference type="RuleBase" id="RU367090"/>
    </source>
</evidence>
<dbReference type="GO" id="GO:0043023">
    <property type="term" value="F:ribosomal large subunit binding"/>
    <property type="evidence" value="ECO:0007669"/>
    <property type="project" value="TreeGrafter"/>
</dbReference>
<comment type="subunit">
    <text evidence="1">Component of the ribosome quality control complex (RQC).</text>
</comment>
<dbReference type="GO" id="GO:1990116">
    <property type="term" value="P:ribosome-associated ubiquitin-dependent protein catabolic process"/>
    <property type="evidence" value="ECO:0007669"/>
    <property type="project" value="UniProtKB-UniRule"/>
</dbReference>
<reference evidence="4" key="1">
    <citation type="journal article" date="2015" name="PLoS Genet.">
        <title>Genome Sequence and Transcriptome Analyses of Chrysochromulina tobin: Metabolic Tools for Enhanced Algal Fitness in the Prominent Order Prymnesiales (Haptophyceae).</title>
        <authorList>
            <person name="Hovde B.T."/>
            <person name="Deodato C.R."/>
            <person name="Hunsperger H.M."/>
            <person name="Ryken S.A."/>
            <person name="Yost W."/>
            <person name="Jha R.K."/>
            <person name="Patterson J."/>
            <person name="Monnat R.J. Jr."/>
            <person name="Barlow S.B."/>
            <person name="Starkenburg S.R."/>
            <person name="Cattolico R.A."/>
        </authorList>
    </citation>
    <scope>NUCLEOTIDE SEQUENCE</scope>
    <source>
        <strain evidence="4">CCMP291</strain>
    </source>
</reference>
<evidence type="ECO:0000259" key="2">
    <source>
        <dbReference type="Pfam" id="PF22958"/>
    </source>
</evidence>
<dbReference type="GO" id="GO:0061630">
    <property type="term" value="F:ubiquitin protein ligase activity"/>
    <property type="evidence" value="ECO:0007669"/>
    <property type="project" value="UniProtKB-UniRule"/>
</dbReference>
<keyword evidence="1" id="KW-0808">Transferase</keyword>
<keyword evidence="4" id="KW-1185">Reference proteome</keyword>
<keyword evidence="1" id="KW-0833">Ubl conjugation pathway</keyword>
<proteinExistence type="inferred from homology"/>
<keyword evidence="1" id="KW-0479">Metal-binding</keyword>
<feature type="non-terminal residue" evidence="3">
    <location>
        <position position="185"/>
    </location>
</feature>
<keyword evidence="1" id="KW-0862">Zinc</keyword>
<dbReference type="GO" id="GO:0072344">
    <property type="term" value="P:rescue of stalled ribosome"/>
    <property type="evidence" value="ECO:0007669"/>
    <property type="project" value="UniProtKB-UniRule"/>
</dbReference>
<dbReference type="Pfam" id="PF22958">
    <property type="entry name" value="Ltn1_1st"/>
    <property type="match status" value="1"/>
</dbReference>
<comment type="function">
    <text evidence="1">E3 ubiquitin-protein ligase. Component of the ribosome quality control complex (RQC), a ribosome-associated complex that mediates ubiquitination and extraction of incompletely synthesized nascent chains for proteasomal degradation.</text>
</comment>
<evidence type="ECO:0000313" key="3">
    <source>
        <dbReference type="EMBL" id="KOO31228.1"/>
    </source>
</evidence>
<dbReference type="InterPro" id="IPR054476">
    <property type="entry name" value="Ltn1_N"/>
</dbReference>
<evidence type="ECO:0000313" key="4">
    <source>
        <dbReference type="Proteomes" id="UP000037460"/>
    </source>
</evidence>
<dbReference type="GO" id="GO:0008270">
    <property type="term" value="F:zinc ion binding"/>
    <property type="evidence" value="ECO:0007669"/>
    <property type="project" value="UniProtKB-KW"/>
</dbReference>
<protein>
    <recommendedName>
        <fullName evidence="1">E3 ubiquitin-protein ligase listerin</fullName>
        <ecNumber evidence="1">2.3.2.27</ecNumber>
    </recommendedName>
    <alternativeName>
        <fullName evidence="1">RING-type E3 ubiquitin transferase listerin</fullName>
    </alternativeName>
</protein>
<feature type="domain" description="E3 ubiquitin-protein ligase listerin N-terminal" evidence="2">
    <location>
        <begin position="112"/>
        <end position="183"/>
    </location>
</feature>
<comment type="catalytic activity">
    <reaction evidence="1">
        <text>S-ubiquitinyl-[E2 ubiquitin-conjugating enzyme]-L-cysteine + [acceptor protein]-L-lysine = [E2 ubiquitin-conjugating enzyme]-L-cysteine + N(6)-ubiquitinyl-[acceptor protein]-L-lysine.</text>
        <dbReference type="EC" id="2.3.2.27"/>
    </reaction>
</comment>
<dbReference type="GO" id="GO:0005829">
    <property type="term" value="C:cytosol"/>
    <property type="evidence" value="ECO:0007669"/>
    <property type="project" value="UniProtKB-UniRule"/>
</dbReference>
<dbReference type="Proteomes" id="UP000037460">
    <property type="component" value="Unassembled WGS sequence"/>
</dbReference>
<dbReference type="EMBL" id="JWZX01002060">
    <property type="protein sequence ID" value="KOO31228.1"/>
    <property type="molecule type" value="Genomic_DNA"/>
</dbReference>
<keyword evidence="1" id="KW-0863">Zinc-finger</keyword>
<dbReference type="EC" id="2.3.2.27" evidence="1"/>
<dbReference type="InterPro" id="IPR039795">
    <property type="entry name" value="LTN1/Rkr1"/>
</dbReference>